<feature type="chain" id="PRO_5045461484" description="Type 1 periplasmic binding fold superfamily protein" evidence="1">
    <location>
        <begin position="25"/>
        <end position="186"/>
    </location>
</feature>
<protein>
    <recommendedName>
        <fullName evidence="4">Type 1 periplasmic binding fold superfamily protein</fullName>
    </recommendedName>
</protein>
<evidence type="ECO:0000313" key="2">
    <source>
        <dbReference type="EMBL" id="NVO83853.1"/>
    </source>
</evidence>
<name>A0ABX2PYU1_9BACT</name>
<feature type="signal peptide" evidence="1">
    <location>
        <begin position="1"/>
        <end position="24"/>
    </location>
</feature>
<dbReference type="Proteomes" id="UP000626554">
    <property type="component" value="Unassembled WGS sequence"/>
</dbReference>
<evidence type="ECO:0000256" key="1">
    <source>
        <dbReference type="SAM" id="SignalP"/>
    </source>
</evidence>
<keyword evidence="3" id="KW-1185">Reference proteome</keyword>
<evidence type="ECO:0000313" key="3">
    <source>
        <dbReference type="Proteomes" id="UP000626554"/>
    </source>
</evidence>
<dbReference type="PROSITE" id="PS51257">
    <property type="entry name" value="PROKAR_LIPOPROTEIN"/>
    <property type="match status" value="1"/>
</dbReference>
<comment type="caution">
    <text evidence="2">The sequence shown here is derived from an EMBL/GenBank/DDBJ whole genome shotgun (WGS) entry which is preliminary data.</text>
</comment>
<accession>A0ABX2PYU1</accession>
<organism evidence="2 3">
    <name type="scientific">Hymenobacter terrestris</name>
    <dbReference type="NCBI Taxonomy" id="2748310"/>
    <lineage>
        <taxon>Bacteria</taxon>
        <taxon>Pseudomonadati</taxon>
        <taxon>Bacteroidota</taxon>
        <taxon>Cytophagia</taxon>
        <taxon>Cytophagales</taxon>
        <taxon>Hymenobacteraceae</taxon>
        <taxon>Hymenobacter</taxon>
    </lineage>
</organism>
<gene>
    <name evidence="2" type="ORF">HW556_03075</name>
</gene>
<proteinExistence type="predicted"/>
<dbReference type="RefSeq" id="WP_176897855.1">
    <property type="nucleotide sequence ID" value="NZ_JABKAV010000005.1"/>
</dbReference>
<keyword evidence="1" id="KW-0732">Signal</keyword>
<reference evidence="2 3" key="1">
    <citation type="submission" date="2020-05" db="EMBL/GenBank/DDBJ databases">
        <title>Hymenobacter terrestris sp. nov. and Hymenobacter lapidiphilus sp. nov., isolated from regoliths in Antarctica.</title>
        <authorList>
            <person name="Sedlacek I."/>
            <person name="Pantucek R."/>
            <person name="Zeman M."/>
            <person name="Holochova P."/>
            <person name="Kralova S."/>
            <person name="Stankova E."/>
            <person name="Sedo O."/>
            <person name="Micenkova L."/>
            <person name="Svec P."/>
            <person name="Gupta V."/>
            <person name="Sood U."/>
            <person name="Korpole U.S."/>
            <person name="Lal R."/>
        </authorList>
    </citation>
    <scope>NUCLEOTIDE SEQUENCE [LARGE SCALE GENOMIC DNA]</scope>
    <source>
        <strain evidence="2 3">P5252</strain>
    </source>
</reference>
<dbReference type="EMBL" id="JABKAV010000005">
    <property type="protein sequence ID" value="NVO83853.1"/>
    <property type="molecule type" value="Genomic_DNA"/>
</dbReference>
<evidence type="ECO:0008006" key="4">
    <source>
        <dbReference type="Google" id="ProtNLM"/>
    </source>
</evidence>
<sequence>MKNLLHTPARLLMLSMLAAAPLFSACSDNDDPTPDEDNEQITTITYTLTPLSGGSPVTVSYRDLDGDGGSAPVIGSLNLAPNTTYTGVVTLLDETKNPATDISAEVRAEADEHLLVFEPAPANLLTITRTDRDQNNLELGLQTRVVTTGTTTGTLKVTLRHQPGAKNGTFAPGSTDVEVVFPTTIR</sequence>